<evidence type="ECO:0000313" key="2">
    <source>
        <dbReference type="Proteomes" id="UP001055200"/>
    </source>
</evidence>
<dbReference type="PANTHER" id="PTHR39328">
    <property type="entry name" value="BLL2871 PROTEIN"/>
    <property type="match status" value="1"/>
</dbReference>
<name>A0ABY3TYC8_9MYCO</name>
<dbReference type="Gene3D" id="3.60.20.10">
    <property type="entry name" value="Glutamine Phosphoribosylpyrophosphate, subunit 1, domain 1"/>
    <property type="match status" value="1"/>
</dbReference>
<accession>A0ABY3TYC8</accession>
<reference evidence="1" key="1">
    <citation type="submission" date="2022-08" db="EMBL/GenBank/DDBJ databases">
        <title>Complete genome sequence of 14 non-tuberculosis mycobacteria type-strains.</title>
        <authorList>
            <person name="Igarashi Y."/>
            <person name="Osugi A."/>
            <person name="Mitarai S."/>
        </authorList>
    </citation>
    <scope>NUCLEOTIDE SEQUENCE</scope>
    <source>
        <strain evidence="1">DSM 45575</strain>
    </source>
</reference>
<proteinExistence type="predicted"/>
<dbReference type="RefSeq" id="WP_240169911.1">
    <property type="nucleotide sequence ID" value="NZ_CP092365.1"/>
</dbReference>
<dbReference type="Pfam" id="PF06267">
    <property type="entry name" value="DUF1028"/>
    <property type="match status" value="1"/>
</dbReference>
<dbReference type="PANTHER" id="PTHR39328:SF1">
    <property type="entry name" value="BLL2871 PROTEIN"/>
    <property type="match status" value="1"/>
</dbReference>
<keyword evidence="2" id="KW-1185">Reference proteome</keyword>
<dbReference type="InterPro" id="IPR029055">
    <property type="entry name" value="Ntn_hydrolases_N"/>
</dbReference>
<dbReference type="SUPFAM" id="SSF56235">
    <property type="entry name" value="N-terminal nucleophile aminohydrolases (Ntn hydrolases)"/>
    <property type="match status" value="1"/>
</dbReference>
<organism evidence="1 2">
    <name type="scientific">Mycolicibacillus parakoreensis</name>
    <dbReference type="NCBI Taxonomy" id="1069221"/>
    <lineage>
        <taxon>Bacteria</taxon>
        <taxon>Bacillati</taxon>
        <taxon>Actinomycetota</taxon>
        <taxon>Actinomycetes</taxon>
        <taxon>Mycobacteriales</taxon>
        <taxon>Mycobacteriaceae</taxon>
        <taxon>Mycolicibacillus</taxon>
    </lineage>
</organism>
<evidence type="ECO:0000313" key="1">
    <source>
        <dbReference type="EMBL" id="ULN51628.1"/>
    </source>
</evidence>
<dbReference type="InterPro" id="IPR010430">
    <property type="entry name" value="DUF1028"/>
</dbReference>
<sequence>MTYSVLLHDPATGGFGVAVQSHYLAVGAVVPWAQAGVGAVATQAVPDRGYGPRGLAALDAGSGAAAALRTLVAADDVRDLRQVAMIDASGATAVHTGARCLPAAGHRTGDGWCVQGNMLTSEAVLEAMAAAVAAPDHDDPARRLWAALRAGEDAGGDLRGCQSAALVVVSGVRGPAPHDQVLVDLRVDDSADPITDLARLLERHDGAAAVGAAFGLVIDGAAQLPARLVDAVTAGTRAVEPMLGADNPEAPLWRAVLLARSGRITEAHTEYRAAVARQPRLRDVGLRLAAAGLLPQAAAAALCGPA</sequence>
<dbReference type="EMBL" id="CP092365">
    <property type="protein sequence ID" value="ULN51628.1"/>
    <property type="molecule type" value="Genomic_DNA"/>
</dbReference>
<gene>
    <name evidence="1" type="ORF">MIU77_12010</name>
</gene>
<protein>
    <submittedName>
        <fullName evidence="1">DUF1028 domain-containing protein</fullName>
    </submittedName>
</protein>
<dbReference type="Proteomes" id="UP001055200">
    <property type="component" value="Chromosome"/>
</dbReference>